<gene>
    <name evidence="2" type="ORF">RAJCM14343_5651</name>
</gene>
<dbReference type="Gene3D" id="3.40.710.10">
    <property type="entry name" value="DD-peptidase/beta-lactamase superfamily"/>
    <property type="match status" value="1"/>
</dbReference>
<evidence type="ECO:0000313" key="3">
    <source>
        <dbReference type="Proteomes" id="UP000325466"/>
    </source>
</evidence>
<proteinExistence type="predicted"/>
<sequence length="398" mass="42936">MTDDFASTMDAALRELTHSPGGLPGVVAMLTDRDDVVYSGVAGERAAGSGTAMTADTVFAAFSTTKAITGTAALQCVEEGLLDLDAPAARYVPEIGELQVLEGFGTDGEPLLRAPKRDITTRMLLLHTAGLGYDFFDENYRRLAEGHGQPSVITASKAALRTPLLFDPGERWMYGSNIDWCGLVVEAVRGRRLGEVMRERIFEPLGMADTAFTLTADMRDRLAVVHQRGEDGTVVPMPEMVLPQDPEVHMGGHGLYTTVPDYLRFLRMWLRDGDAPGGRVLAAGTVADAVRGGLDGQQITALPGVIPALSNDAEFFPGLPKNWAYTFMVNEEPAPTGRPAGALGWAGLANLYYWIDRQNGIAGFWATQILPFADAVSFGGYLDFEAAAYRRSAASRIR</sequence>
<dbReference type="PANTHER" id="PTHR43283:SF3">
    <property type="entry name" value="BETA-LACTAMASE FAMILY PROTEIN (AFU_ORTHOLOGUE AFUA_5G07500)"/>
    <property type="match status" value="1"/>
</dbReference>
<evidence type="ECO:0000313" key="2">
    <source>
        <dbReference type="EMBL" id="GES40368.1"/>
    </source>
</evidence>
<dbReference type="InterPro" id="IPR050789">
    <property type="entry name" value="Diverse_Enzym_Activities"/>
</dbReference>
<feature type="domain" description="Beta-lactamase-related" evidence="1">
    <location>
        <begin position="21"/>
        <end position="385"/>
    </location>
</feature>
<organism evidence="2 3">
    <name type="scientific">Rhodococcus aetherivorans</name>
    <dbReference type="NCBI Taxonomy" id="191292"/>
    <lineage>
        <taxon>Bacteria</taxon>
        <taxon>Bacillati</taxon>
        <taxon>Actinomycetota</taxon>
        <taxon>Actinomycetes</taxon>
        <taxon>Mycobacteriales</taxon>
        <taxon>Nocardiaceae</taxon>
        <taxon>Rhodococcus</taxon>
    </lineage>
</organism>
<protein>
    <submittedName>
        <fullName evidence="2">Probable 1,4-butanediol diacrylate esterase</fullName>
    </submittedName>
</protein>
<dbReference type="SUPFAM" id="SSF56601">
    <property type="entry name" value="beta-lactamase/transpeptidase-like"/>
    <property type="match status" value="1"/>
</dbReference>
<dbReference type="Proteomes" id="UP000325466">
    <property type="component" value="Unassembled WGS sequence"/>
</dbReference>
<accession>A0ABQ0YUP1</accession>
<keyword evidence="3" id="KW-1185">Reference proteome</keyword>
<comment type="caution">
    <text evidence="2">The sequence shown here is derived from an EMBL/GenBank/DDBJ whole genome shotgun (WGS) entry which is preliminary data.</text>
</comment>
<dbReference type="Pfam" id="PF00144">
    <property type="entry name" value="Beta-lactamase"/>
    <property type="match status" value="1"/>
</dbReference>
<reference evidence="2 3" key="1">
    <citation type="journal article" date="2018" name="Biodegradation">
        <title>1,4-Dioxane degradation characteristics of Rhodococcus aetherivorans JCM 14343.</title>
        <authorList>
            <person name="Inoue D."/>
            <person name="Tsunoda T."/>
            <person name="Yamamoto N."/>
            <person name="Ike M."/>
            <person name="Sei K."/>
        </authorList>
    </citation>
    <scope>NUCLEOTIDE SEQUENCE [LARGE SCALE GENOMIC DNA]</scope>
    <source>
        <strain evidence="2 3">JCM 14343</strain>
    </source>
</reference>
<dbReference type="PANTHER" id="PTHR43283">
    <property type="entry name" value="BETA-LACTAMASE-RELATED"/>
    <property type="match status" value="1"/>
</dbReference>
<dbReference type="EMBL" id="BLAH01000197">
    <property type="protein sequence ID" value="GES40368.1"/>
    <property type="molecule type" value="Genomic_DNA"/>
</dbReference>
<evidence type="ECO:0000259" key="1">
    <source>
        <dbReference type="Pfam" id="PF00144"/>
    </source>
</evidence>
<dbReference type="InterPro" id="IPR001466">
    <property type="entry name" value="Beta-lactam-related"/>
</dbReference>
<dbReference type="InterPro" id="IPR012338">
    <property type="entry name" value="Beta-lactam/transpept-like"/>
</dbReference>
<name>A0ABQ0YUP1_9NOCA</name>
<dbReference type="RefSeq" id="WP_080688667.1">
    <property type="nucleotide sequence ID" value="NZ_BAAAYP010000009.1"/>
</dbReference>